<name>A0A550C370_9AGAR</name>
<reference evidence="1 2" key="1">
    <citation type="journal article" date="2019" name="New Phytol.">
        <title>Comparative genomics reveals unique wood-decay strategies and fruiting body development in the Schizophyllaceae.</title>
        <authorList>
            <person name="Almasi E."/>
            <person name="Sahu N."/>
            <person name="Krizsan K."/>
            <person name="Balint B."/>
            <person name="Kovacs G.M."/>
            <person name="Kiss B."/>
            <person name="Cseklye J."/>
            <person name="Drula E."/>
            <person name="Henrissat B."/>
            <person name="Nagy I."/>
            <person name="Chovatia M."/>
            <person name="Adam C."/>
            <person name="LaButti K."/>
            <person name="Lipzen A."/>
            <person name="Riley R."/>
            <person name="Grigoriev I.V."/>
            <person name="Nagy L.G."/>
        </authorList>
    </citation>
    <scope>NUCLEOTIDE SEQUENCE [LARGE SCALE GENOMIC DNA]</scope>
    <source>
        <strain evidence="1 2">NL-1724</strain>
    </source>
</reference>
<comment type="caution">
    <text evidence="1">The sequence shown here is derived from an EMBL/GenBank/DDBJ whole genome shotgun (WGS) entry which is preliminary data.</text>
</comment>
<accession>A0A550C370</accession>
<evidence type="ECO:0000313" key="1">
    <source>
        <dbReference type="EMBL" id="TRM59234.1"/>
    </source>
</evidence>
<protein>
    <submittedName>
        <fullName evidence="1">Uncharacterized protein</fullName>
    </submittedName>
</protein>
<dbReference type="Proteomes" id="UP000320762">
    <property type="component" value="Unassembled WGS sequence"/>
</dbReference>
<dbReference type="AlphaFoldDB" id="A0A550C370"/>
<dbReference type="OrthoDB" id="2251794at2759"/>
<evidence type="ECO:0000313" key="2">
    <source>
        <dbReference type="Proteomes" id="UP000320762"/>
    </source>
</evidence>
<keyword evidence="2" id="KW-1185">Reference proteome</keyword>
<organism evidence="1 2">
    <name type="scientific">Schizophyllum amplum</name>
    <dbReference type="NCBI Taxonomy" id="97359"/>
    <lineage>
        <taxon>Eukaryota</taxon>
        <taxon>Fungi</taxon>
        <taxon>Dikarya</taxon>
        <taxon>Basidiomycota</taxon>
        <taxon>Agaricomycotina</taxon>
        <taxon>Agaricomycetes</taxon>
        <taxon>Agaricomycetidae</taxon>
        <taxon>Agaricales</taxon>
        <taxon>Schizophyllaceae</taxon>
        <taxon>Schizophyllum</taxon>
    </lineage>
</organism>
<proteinExistence type="predicted"/>
<dbReference type="EMBL" id="VDMD01000029">
    <property type="protein sequence ID" value="TRM59234.1"/>
    <property type="molecule type" value="Genomic_DNA"/>
</dbReference>
<gene>
    <name evidence="1" type="ORF">BD626DRAFT_157218</name>
</gene>
<sequence>MCTLLVVKVRVYEAQSSSRIAYRHVTEGIRAQSSQPSPQLAGRPLTIITDNIMHPLRALAAALALTYSAMAQSCYSNQGTCKYTSACKAPAYYPKPGYCPGPADYQCCIPTGCVVCKADEERDLEARKPCC</sequence>